<dbReference type="NCBIfam" id="TIGR02937">
    <property type="entry name" value="sigma70-ECF"/>
    <property type="match status" value="1"/>
</dbReference>
<evidence type="ECO:0000313" key="9">
    <source>
        <dbReference type="Proteomes" id="UP000244571"/>
    </source>
</evidence>
<keyword evidence="2" id="KW-0805">Transcription regulation</keyword>
<dbReference type="Pfam" id="PF08281">
    <property type="entry name" value="Sigma70_r4_2"/>
    <property type="match status" value="1"/>
</dbReference>
<reference evidence="8 9" key="1">
    <citation type="submission" date="2018-04" db="EMBL/GenBank/DDBJ databases">
        <title>Bordetella sp. HZ20 isolated from seawater.</title>
        <authorList>
            <person name="Sun C."/>
        </authorList>
    </citation>
    <scope>NUCLEOTIDE SEQUENCE [LARGE SCALE GENOMIC DNA]</scope>
    <source>
        <strain evidence="8 9">HZ20</strain>
    </source>
</reference>
<dbReference type="SUPFAM" id="SSF88946">
    <property type="entry name" value="Sigma2 domain of RNA polymerase sigma factors"/>
    <property type="match status" value="1"/>
</dbReference>
<dbReference type="PANTHER" id="PTHR43133:SF8">
    <property type="entry name" value="RNA POLYMERASE SIGMA FACTOR HI_1459-RELATED"/>
    <property type="match status" value="1"/>
</dbReference>
<dbReference type="Gene3D" id="1.10.1740.10">
    <property type="match status" value="1"/>
</dbReference>
<dbReference type="Pfam" id="PF04542">
    <property type="entry name" value="Sigma70_r2"/>
    <property type="match status" value="1"/>
</dbReference>
<feature type="domain" description="RNA polymerase sigma-70 region 2" evidence="6">
    <location>
        <begin position="29"/>
        <end position="95"/>
    </location>
</feature>
<protein>
    <recommendedName>
        <fullName evidence="10">RNA polymerase sigma factor</fullName>
    </recommendedName>
</protein>
<dbReference type="EMBL" id="CP028901">
    <property type="protein sequence ID" value="AWB33089.1"/>
    <property type="molecule type" value="Genomic_DNA"/>
</dbReference>
<organism evidence="8 9">
    <name type="scientific">Orrella marina</name>
    <dbReference type="NCBI Taxonomy" id="2163011"/>
    <lineage>
        <taxon>Bacteria</taxon>
        <taxon>Pseudomonadati</taxon>
        <taxon>Pseudomonadota</taxon>
        <taxon>Betaproteobacteria</taxon>
        <taxon>Burkholderiales</taxon>
        <taxon>Alcaligenaceae</taxon>
        <taxon>Orrella</taxon>
    </lineage>
</organism>
<evidence type="ECO:0000256" key="3">
    <source>
        <dbReference type="ARBA" id="ARBA00023082"/>
    </source>
</evidence>
<evidence type="ECO:0000256" key="2">
    <source>
        <dbReference type="ARBA" id="ARBA00023015"/>
    </source>
</evidence>
<dbReference type="InterPro" id="IPR013324">
    <property type="entry name" value="RNA_pol_sigma_r3/r4-like"/>
</dbReference>
<evidence type="ECO:0000259" key="7">
    <source>
        <dbReference type="Pfam" id="PF08281"/>
    </source>
</evidence>
<dbReference type="AlphaFoldDB" id="A0A2R4XH90"/>
<feature type="domain" description="RNA polymerase sigma factor 70 region 4 type 2" evidence="7">
    <location>
        <begin position="128"/>
        <end position="180"/>
    </location>
</feature>
<dbReference type="InterPro" id="IPR013249">
    <property type="entry name" value="RNA_pol_sigma70_r4_t2"/>
</dbReference>
<sequence>MPLPASDKDIDQWLVRLCEGDEQAVIAIYHGYMRSVTAFVRLYVDDVVAIEEIVDDTFLAIFSKPDQFEGRSSFKTWLLGIARNQCHNWLRKARKEPAINARTDDAFGTLVDPTPPILDHLEQQQVRQIVRLCLMRLPEAQRQVLYWVFYEELSVNETAEQVGCAPGTVKSRMFHAKSRMADCVRRRLDGGIA</sequence>
<keyword evidence="9" id="KW-1185">Reference proteome</keyword>
<dbReference type="Proteomes" id="UP000244571">
    <property type="component" value="Chromosome"/>
</dbReference>
<evidence type="ECO:0000256" key="4">
    <source>
        <dbReference type="ARBA" id="ARBA00023125"/>
    </source>
</evidence>
<name>A0A2R4XH90_9BURK</name>
<dbReference type="InterPro" id="IPR036388">
    <property type="entry name" value="WH-like_DNA-bd_sf"/>
</dbReference>
<dbReference type="PANTHER" id="PTHR43133">
    <property type="entry name" value="RNA POLYMERASE ECF-TYPE SIGMA FACTO"/>
    <property type="match status" value="1"/>
</dbReference>
<dbReference type="InterPro" id="IPR013325">
    <property type="entry name" value="RNA_pol_sigma_r2"/>
</dbReference>
<dbReference type="GO" id="GO:0003677">
    <property type="term" value="F:DNA binding"/>
    <property type="evidence" value="ECO:0007669"/>
    <property type="project" value="UniProtKB-KW"/>
</dbReference>
<gene>
    <name evidence="8" type="ORF">DBV39_04450</name>
</gene>
<evidence type="ECO:0000259" key="6">
    <source>
        <dbReference type="Pfam" id="PF04542"/>
    </source>
</evidence>
<dbReference type="InterPro" id="IPR014284">
    <property type="entry name" value="RNA_pol_sigma-70_dom"/>
</dbReference>
<evidence type="ECO:0000313" key="8">
    <source>
        <dbReference type="EMBL" id="AWB33089.1"/>
    </source>
</evidence>
<keyword evidence="4" id="KW-0238">DNA-binding</keyword>
<dbReference type="GO" id="GO:0006352">
    <property type="term" value="P:DNA-templated transcription initiation"/>
    <property type="evidence" value="ECO:0007669"/>
    <property type="project" value="InterPro"/>
</dbReference>
<evidence type="ECO:0000256" key="5">
    <source>
        <dbReference type="ARBA" id="ARBA00023163"/>
    </source>
</evidence>
<dbReference type="InterPro" id="IPR039425">
    <property type="entry name" value="RNA_pol_sigma-70-like"/>
</dbReference>
<dbReference type="Gene3D" id="1.10.10.10">
    <property type="entry name" value="Winged helix-like DNA-binding domain superfamily/Winged helix DNA-binding domain"/>
    <property type="match status" value="1"/>
</dbReference>
<dbReference type="SUPFAM" id="SSF88659">
    <property type="entry name" value="Sigma3 and sigma4 domains of RNA polymerase sigma factors"/>
    <property type="match status" value="1"/>
</dbReference>
<dbReference type="GO" id="GO:0016987">
    <property type="term" value="F:sigma factor activity"/>
    <property type="evidence" value="ECO:0007669"/>
    <property type="project" value="UniProtKB-KW"/>
</dbReference>
<keyword evidence="5" id="KW-0804">Transcription</keyword>
<dbReference type="KEGG" id="boz:DBV39_04450"/>
<evidence type="ECO:0008006" key="10">
    <source>
        <dbReference type="Google" id="ProtNLM"/>
    </source>
</evidence>
<keyword evidence="3" id="KW-0731">Sigma factor</keyword>
<proteinExistence type="inferred from homology"/>
<accession>A0A2R4XH90</accession>
<comment type="similarity">
    <text evidence="1">Belongs to the sigma-70 factor family. ECF subfamily.</text>
</comment>
<dbReference type="InterPro" id="IPR007627">
    <property type="entry name" value="RNA_pol_sigma70_r2"/>
</dbReference>
<dbReference type="CDD" id="cd06171">
    <property type="entry name" value="Sigma70_r4"/>
    <property type="match status" value="1"/>
</dbReference>
<evidence type="ECO:0000256" key="1">
    <source>
        <dbReference type="ARBA" id="ARBA00010641"/>
    </source>
</evidence>